<feature type="region of interest" description="Disordered" evidence="1">
    <location>
        <begin position="43"/>
        <end position="62"/>
    </location>
</feature>
<name>A0A3P9M046_ORYLA</name>
<proteinExistence type="predicted"/>
<dbReference type="Proteomes" id="UP000265180">
    <property type="component" value="Chromosome 15"/>
</dbReference>
<reference evidence="2" key="3">
    <citation type="submission" date="2025-08" db="UniProtKB">
        <authorList>
            <consortium name="Ensembl"/>
        </authorList>
    </citation>
    <scope>IDENTIFICATION</scope>
    <source>
        <strain evidence="2">HNI</strain>
    </source>
</reference>
<dbReference type="AlphaFoldDB" id="A0A3P9M046"/>
<reference evidence="2 3" key="2">
    <citation type="submission" date="2017-04" db="EMBL/GenBank/DDBJ databases">
        <title>CpG methylation of centromeres and impact of large insertions on vertebrate speciation.</title>
        <authorList>
            <person name="Ichikawa K."/>
            <person name="Yoshimura J."/>
            <person name="Morishita S."/>
        </authorList>
    </citation>
    <scope>NUCLEOTIDE SEQUENCE</scope>
    <source>
        <strain evidence="2 3">HNI</strain>
    </source>
</reference>
<accession>A0A3P9M046</accession>
<sequence length="62" mass="6513">FAGVAGGNDFQWCFSQVKGAIDEDVAEGQSTCLPSLPLHPRKPNSGLIDGKALGRGPTLERC</sequence>
<protein>
    <submittedName>
        <fullName evidence="2">Uncharacterized protein</fullName>
    </submittedName>
</protein>
<evidence type="ECO:0000256" key="1">
    <source>
        <dbReference type="SAM" id="MobiDB-lite"/>
    </source>
</evidence>
<reference evidence="2" key="4">
    <citation type="submission" date="2025-09" db="UniProtKB">
        <authorList>
            <consortium name="Ensembl"/>
        </authorList>
    </citation>
    <scope>IDENTIFICATION</scope>
    <source>
        <strain evidence="2">HNI</strain>
    </source>
</reference>
<dbReference type="Ensembl" id="ENSORLT00020001971.1">
    <property type="protein sequence ID" value="ENSORLP00020026417.1"/>
    <property type="gene ID" value="ENSORLG00020008874.1"/>
</dbReference>
<evidence type="ECO:0000313" key="3">
    <source>
        <dbReference type="Proteomes" id="UP000265180"/>
    </source>
</evidence>
<evidence type="ECO:0000313" key="2">
    <source>
        <dbReference type="Ensembl" id="ENSORLP00020026417.1"/>
    </source>
</evidence>
<organism evidence="2 3">
    <name type="scientific">Oryzias latipes</name>
    <name type="common">Japanese rice fish</name>
    <name type="synonym">Japanese killifish</name>
    <dbReference type="NCBI Taxonomy" id="8090"/>
    <lineage>
        <taxon>Eukaryota</taxon>
        <taxon>Metazoa</taxon>
        <taxon>Chordata</taxon>
        <taxon>Craniata</taxon>
        <taxon>Vertebrata</taxon>
        <taxon>Euteleostomi</taxon>
        <taxon>Actinopterygii</taxon>
        <taxon>Neopterygii</taxon>
        <taxon>Teleostei</taxon>
        <taxon>Neoteleostei</taxon>
        <taxon>Acanthomorphata</taxon>
        <taxon>Ovalentaria</taxon>
        <taxon>Atherinomorphae</taxon>
        <taxon>Beloniformes</taxon>
        <taxon>Adrianichthyidae</taxon>
        <taxon>Oryziinae</taxon>
        <taxon>Oryzias</taxon>
    </lineage>
</organism>
<reference key="1">
    <citation type="journal article" date="2007" name="Nature">
        <title>The medaka draft genome and insights into vertebrate genome evolution.</title>
        <authorList>
            <person name="Kasahara M."/>
            <person name="Naruse K."/>
            <person name="Sasaki S."/>
            <person name="Nakatani Y."/>
            <person name="Qu W."/>
            <person name="Ahsan B."/>
            <person name="Yamada T."/>
            <person name="Nagayasu Y."/>
            <person name="Doi K."/>
            <person name="Kasai Y."/>
            <person name="Jindo T."/>
            <person name="Kobayashi D."/>
            <person name="Shimada A."/>
            <person name="Toyoda A."/>
            <person name="Kuroki Y."/>
            <person name="Fujiyama A."/>
            <person name="Sasaki T."/>
            <person name="Shimizu A."/>
            <person name="Asakawa S."/>
            <person name="Shimizu N."/>
            <person name="Hashimoto S."/>
            <person name="Yang J."/>
            <person name="Lee Y."/>
            <person name="Matsushima K."/>
            <person name="Sugano S."/>
            <person name="Sakaizumi M."/>
            <person name="Narita T."/>
            <person name="Ohishi K."/>
            <person name="Haga S."/>
            <person name="Ohta F."/>
            <person name="Nomoto H."/>
            <person name="Nogata K."/>
            <person name="Morishita T."/>
            <person name="Endo T."/>
            <person name="Shin-I T."/>
            <person name="Takeda H."/>
            <person name="Morishita S."/>
            <person name="Kohara Y."/>
        </authorList>
    </citation>
    <scope>NUCLEOTIDE SEQUENCE [LARGE SCALE GENOMIC DNA]</scope>
    <source>
        <strain>Hd-rR</strain>
    </source>
</reference>